<comment type="subcellular location">
    <subcellularLocation>
        <location evidence="1">Endoplasmic reticulum membrane</location>
        <topology evidence="1">Multi-pass membrane protein</topology>
    </subcellularLocation>
</comment>
<dbReference type="InterPro" id="IPR029008">
    <property type="entry name" value="EMC6-like"/>
</dbReference>
<evidence type="ECO:0000256" key="7">
    <source>
        <dbReference type="ARBA" id="ARBA00023136"/>
    </source>
</evidence>
<keyword evidence="6 8" id="KW-1133">Transmembrane helix</keyword>
<evidence type="ECO:0000256" key="2">
    <source>
        <dbReference type="ARBA" id="ARBA00009436"/>
    </source>
</evidence>
<comment type="similarity">
    <text evidence="2">Belongs to the EMC6 family.</text>
</comment>
<keyword evidence="7 8" id="KW-0472">Membrane</keyword>
<dbReference type="GO" id="GO:0000045">
    <property type="term" value="P:autophagosome assembly"/>
    <property type="evidence" value="ECO:0007669"/>
    <property type="project" value="TreeGrafter"/>
</dbReference>
<evidence type="ECO:0000256" key="5">
    <source>
        <dbReference type="ARBA" id="ARBA00022824"/>
    </source>
</evidence>
<dbReference type="GO" id="GO:0072546">
    <property type="term" value="C:EMC complex"/>
    <property type="evidence" value="ECO:0007669"/>
    <property type="project" value="InterPro"/>
</dbReference>
<protein>
    <recommendedName>
        <fullName evidence="3">ER membrane protein complex subunit 6</fullName>
    </recommendedName>
</protein>
<dbReference type="PANTHER" id="PTHR20994">
    <property type="entry name" value="ER MEMBRANE PROTEIN COMPLEX SUBUNIT 6"/>
    <property type="match status" value="1"/>
</dbReference>
<evidence type="ECO:0000313" key="10">
    <source>
        <dbReference type="Proteomes" id="UP001360560"/>
    </source>
</evidence>
<keyword evidence="10" id="KW-1185">Reference proteome</keyword>
<dbReference type="InterPro" id="IPR008504">
    <property type="entry name" value="Emc6"/>
</dbReference>
<proteinExistence type="inferred from homology"/>
<dbReference type="GO" id="GO:0034975">
    <property type="term" value="P:protein folding in endoplasmic reticulum"/>
    <property type="evidence" value="ECO:0007669"/>
    <property type="project" value="TreeGrafter"/>
</dbReference>
<organism evidence="9 10">
    <name type="scientific">Saccharomycopsis crataegensis</name>
    <dbReference type="NCBI Taxonomy" id="43959"/>
    <lineage>
        <taxon>Eukaryota</taxon>
        <taxon>Fungi</taxon>
        <taxon>Dikarya</taxon>
        <taxon>Ascomycota</taxon>
        <taxon>Saccharomycotina</taxon>
        <taxon>Saccharomycetes</taxon>
        <taxon>Saccharomycopsidaceae</taxon>
        <taxon>Saccharomycopsis</taxon>
    </lineage>
</organism>
<accession>A0AAV5QL64</accession>
<dbReference type="AlphaFoldDB" id="A0AAV5QL64"/>
<dbReference type="Pfam" id="PF07019">
    <property type="entry name" value="EMC6"/>
    <property type="match status" value="1"/>
</dbReference>
<keyword evidence="5" id="KW-0256">Endoplasmic reticulum</keyword>
<gene>
    <name evidence="9" type="ORF">DASC09_024990</name>
</gene>
<dbReference type="Proteomes" id="UP001360560">
    <property type="component" value="Unassembled WGS sequence"/>
</dbReference>
<evidence type="ECO:0000256" key="1">
    <source>
        <dbReference type="ARBA" id="ARBA00004477"/>
    </source>
</evidence>
<evidence type="ECO:0000313" key="9">
    <source>
        <dbReference type="EMBL" id="GMM35174.1"/>
    </source>
</evidence>
<feature type="transmembrane region" description="Helical" evidence="8">
    <location>
        <begin position="92"/>
        <end position="113"/>
    </location>
</feature>
<dbReference type="EMBL" id="BTFZ01000004">
    <property type="protein sequence ID" value="GMM35174.1"/>
    <property type="molecule type" value="Genomic_DNA"/>
</dbReference>
<sequence>MPKDKISSRPYVPVTYGESIRTNTKKINYIHDICSLVMGTVAGILNLESLHGFGFFFGASFLVDLVIYVLAHINSGGSTSNYFQHPIKEIFLVDYSRSVFSFIMMWTLVVCLIST</sequence>
<feature type="transmembrane region" description="Helical" evidence="8">
    <location>
        <begin position="53"/>
        <end position="71"/>
    </location>
</feature>
<dbReference type="GeneID" id="90073153"/>
<name>A0AAV5QL64_9ASCO</name>
<dbReference type="PANTHER" id="PTHR20994:SF0">
    <property type="entry name" value="ER MEMBRANE PROTEIN COMPLEX SUBUNIT 6"/>
    <property type="match status" value="1"/>
</dbReference>
<evidence type="ECO:0000256" key="8">
    <source>
        <dbReference type="SAM" id="Phobius"/>
    </source>
</evidence>
<dbReference type="RefSeq" id="XP_064852174.1">
    <property type="nucleotide sequence ID" value="XM_064996102.1"/>
</dbReference>
<reference evidence="9 10" key="1">
    <citation type="journal article" date="2023" name="Elife">
        <title>Identification of key yeast species and microbe-microbe interactions impacting larval growth of Drosophila in the wild.</title>
        <authorList>
            <person name="Mure A."/>
            <person name="Sugiura Y."/>
            <person name="Maeda R."/>
            <person name="Honda K."/>
            <person name="Sakurai N."/>
            <person name="Takahashi Y."/>
            <person name="Watada M."/>
            <person name="Katoh T."/>
            <person name="Gotoh A."/>
            <person name="Gotoh Y."/>
            <person name="Taniguchi I."/>
            <person name="Nakamura K."/>
            <person name="Hayashi T."/>
            <person name="Katayama T."/>
            <person name="Uemura T."/>
            <person name="Hattori Y."/>
        </authorList>
    </citation>
    <scope>NUCLEOTIDE SEQUENCE [LARGE SCALE GENOMIC DNA]</scope>
    <source>
        <strain evidence="9 10">SC-9</strain>
    </source>
</reference>
<comment type="caution">
    <text evidence="9">The sequence shown here is derived from an EMBL/GenBank/DDBJ whole genome shotgun (WGS) entry which is preliminary data.</text>
</comment>
<evidence type="ECO:0000256" key="3">
    <source>
        <dbReference type="ARBA" id="ARBA00020827"/>
    </source>
</evidence>
<keyword evidence="4 8" id="KW-0812">Transmembrane</keyword>
<evidence type="ECO:0000256" key="6">
    <source>
        <dbReference type="ARBA" id="ARBA00022989"/>
    </source>
</evidence>
<evidence type="ECO:0000256" key="4">
    <source>
        <dbReference type="ARBA" id="ARBA00022692"/>
    </source>
</evidence>